<keyword evidence="3 8" id="KW-0963">Cytoplasm</keyword>
<accession>A0A5K7S864</accession>
<evidence type="ECO:0000256" key="8">
    <source>
        <dbReference type="HAMAP-Rule" id="MF_01895"/>
    </source>
</evidence>
<dbReference type="Gene3D" id="2.40.50.140">
    <property type="entry name" value="Nucleic acid-binding proteins"/>
    <property type="match status" value="2"/>
</dbReference>
<evidence type="ECO:0000259" key="9">
    <source>
        <dbReference type="PROSITE" id="PS50126"/>
    </source>
</evidence>
<sequence>MFRKMFATLHVNFNTPKMAKNKKHKIEKLVETFNKPKLKNAILTLFLDNPERTYNYKQIAELLKIKDQEITKLVFVVLEELTETKNLYSVQRGKYKLQSRSGAVLGKVEIQPQGYAYIVSEEFDKPILVSNRNLNHAMEGDKVKVQLFAIRKKQQVEGEVVEIVERAKSTFVGTISKSNNYAFFIPSGKTGFDLFIPNEKLNGAKDGQKAIAKITEWPARAKNPFGEIIEVLGNVGDNNTEMHAILAEYDLPLRFPDNVLKAAEKIPDEIPEEEIRRRRDMRGVTTFTIDPKDAKDFDDALSIQKLENGFWEIGVHIADVSYYVTPGTILDEEAYSRATSVYLVDRVVPMLPEKLSNGVCSLRPNEDKLCFSAIFQLNDDSEIQHQWFGRTVIHSDKRFAYEDAQAIIESGEGELKDEVLTMNRLAIKLREARFKHGSIAFERVEVKFEIDENGKPLSVYFKEAKESNQLVEEFMLLANKRVAEFIGKTDDKRAAKTFVYRIHDKPDPEKLMNFNHFIHKFGYILQLGTPGQISKSMNLLMTNVKGKNEQNVIETLAIRTMAKAVYSTRNIGHYGLSFEYYTHFTSPIRRYPDVMVHRLLERYLAGGKTANSQKYEDMCKHSSDMENKAANAERSSIKYKQVEFMQDKIGQEFSGVISGVTDWGIYVELENKCEGMVSVSTLDDDFYIFDEKNYCLIGRHAHRKFQLGDVVQVEIARANLEKKQLDFRLAKEKNSEGTKQFFHPENKKKGRRL</sequence>
<dbReference type="SMART" id="SM00955">
    <property type="entry name" value="RNB"/>
    <property type="match status" value="1"/>
</dbReference>
<dbReference type="InterPro" id="IPR022966">
    <property type="entry name" value="RNase_II/R_CS"/>
</dbReference>
<evidence type="ECO:0000313" key="10">
    <source>
        <dbReference type="EMBL" id="BBE17743.1"/>
    </source>
</evidence>
<dbReference type="InterPro" id="IPR003029">
    <property type="entry name" value="S1_domain"/>
</dbReference>
<dbReference type="InterPro" id="IPR040476">
    <property type="entry name" value="CSD2"/>
</dbReference>
<dbReference type="SMART" id="SM00316">
    <property type="entry name" value="S1"/>
    <property type="match status" value="1"/>
</dbReference>
<evidence type="ECO:0000256" key="3">
    <source>
        <dbReference type="ARBA" id="ARBA00022490"/>
    </source>
</evidence>
<dbReference type="InterPro" id="IPR050180">
    <property type="entry name" value="RNR_Ribonuclease"/>
</dbReference>
<comment type="function">
    <text evidence="8">3'-5' exoribonuclease that releases 5'-nucleoside monophosphates and is involved in maturation of structured RNAs.</text>
</comment>
<evidence type="ECO:0000256" key="4">
    <source>
        <dbReference type="ARBA" id="ARBA00022722"/>
    </source>
</evidence>
<dbReference type="EMBL" id="AP018694">
    <property type="protein sequence ID" value="BBE17743.1"/>
    <property type="molecule type" value="Genomic_DNA"/>
</dbReference>
<evidence type="ECO:0000256" key="7">
    <source>
        <dbReference type="ARBA" id="ARBA00022884"/>
    </source>
</evidence>
<keyword evidence="5 8" id="KW-0378">Hydrolase</keyword>
<dbReference type="Proteomes" id="UP001193389">
    <property type="component" value="Chromosome"/>
</dbReference>
<dbReference type="InterPro" id="IPR011129">
    <property type="entry name" value="CSD"/>
</dbReference>
<name>A0A5K7S864_9BACT</name>
<dbReference type="GO" id="GO:0006402">
    <property type="term" value="P:mRNA catabolic process"/>
    <property type="evidence" value="ECO:0007669"/>
    <property type="project" value="TreeGrafter"/>
</dbReference>
<dbReference type="PANTHER" id="PTHR23355:SF9">
    <property type="entry name" value="DIS3-LIKE EXONUCLEASE 2"/>
    <property type="match status" value="1"/>
</dbReference>
<dbReference type="HAMAP" id="MF_01895">
    <property type="entry name" value="RNase_R"/>
    <property type="match status" value="1"/>
</dbReference>
<dbReference type="SMART" id="SM00357">
    <property type="entry name" value="CSP"/>
    <property type="match status" value="2"/>
</dbReference>
<evidence type="ECO:0000256" key="5">
    <source>
        <dbReference type="ARBA" id="ARBA00022801"/>
    </source>
</evidence>
<dbReference type="NCBIfam" id="TIGR02063">
    <property type="entry name" value="RNase_R"/>
    <property type="match status" value="1"/>
</dbReference>
<comment type="catalytic activity">
    <reaction evidence="1 8">
        <text>Exonucleolytic cleavage in the 3'- to 5'-direction to yield nucleoside 5'-phosphates.</text>
        <dbReference type="EC" id="3.1.13.1"/>
    </reaction>
</comment>
<keyword evidence="6 8" id="KW-0269">Exonuclease</keyword>
<dbReference type="Pfam" id="PF17876">
    <property type="entry name" value="CSD2"/>
    <property type="match status" value="1"/>
</dbReference>
<dbReference type="InterPro" id="IPR011805">
    <property type="entry name" value="RNase_R"/>
</dbReference>
<feature type="domain" description="S1 motif" evidence="9">
    <location>
        <begin position="650"/>
        <end position="730"/>
    </location>
</feature>
<dbReference type="NCBIfam" id="TIGR00358">
    <property type="entry name" value="3_prime_RNase"/>
    <property type="match status" value="1"/>
</dbReference>
<evidence type="ECO:0000313" key="11">
    <source>
        <dbReference type="Proteomes" id="UP001193389"/>
    </source>
</evidence>
<dbReference type="GO" id="GO:0003723">
    <property type="term" value="F:RNA binding"/>
    <property type="evidence" value="ECO:0007669"/>
    <property type="project" value="UniProtKB-UniRule"/>
</dbReference>
<dbReference type="PANTHER" id="PTHR23355">
    <property type="entry name" value="RIBONUCLEASE"/>
    <property type="match status" value="1"/>
</dbReference>
<keyword evidence="4 8" id="KW-0540">Nuclease</keyword>
<dbReference type="KEGG" id="anf:AQPE_1900"/>
<dbReference type="EC" id="3.1.13.1" evidence="8"/>
<dbReference type="InterPro" id="IPR012340">
    <property type="entry name" value="NA-bd_OB-fold"/>
</dbReference>
<reference evidence="10" key="1">
    <citation type="journal article" date="2020" name="Int. J. Syst. Evol. Microbiol.">
        <title>Aquipluma nitroreducens gen. nov. sp. nov., a novel facultatively anaerobic bacterium isolated from a freshwater lake.</title>
        <authorList>
            <person name="Watanabe M."/>
            <person name="Kojima H."/>
            <person name="Fukui M."/>
        </authorList>
    </citation>
    <scope>NUCLEOTIDE SEQUENCE</scope>
    <source>
        <strain evidence="10">MeG22</strain>
    </source>
</reference>
<dbReference type="SUPFAM" id="SSF50249">
    <property type="entry name" value="Nucleic acid-binding proteins"/>
    <property type="match status" value="3"/>
</dbReference>
<comment type="subcellular location">
    <subcellularLocation>
        <location evidence="2 8">Cytoplasm</location>
    </subcellularLocation>
</comment>
<dbReference type="InterPro" id="IPR004476">
    <property type="entry name" value="RNase_II/RNase_R"/>
</dbReference>
<evidence type="ECO:0000256" key="6">
    <source>
        <dbReference type="ARBA" id="ARBA00022839"/>
    </source>
</evidence>
<dbReference type="Pfam" id="PF08206">
    <property type="entry name" value="OB_RNB"/>
    <property type="match status" value="1"/>
</dbReference>
<dbReference type="GO" id="GO:0005829">
    <property type="term" value="C:cytosol"/>
    <property type="evidence" value="ECO:0007669"/>
    <property type="project" value="TreeGrafter"/>
</dbReference>
<dbReference type="Pfam" id="PF00575">
    <property type="entry name" value="S1"/>
    <property type="match status" value="1"/>
</dbReference>
<protein>
    <recommendedName>
        <fullName evidence="8">Ribonuclease R</fullName>
        <shortName evidence="8">RNase R</shortName>
        <ecNumber evidence="8">3.1.13.1</ecNumber>
    </recommendedName>
</protein>
<gene>
    <name evidence="8" type="primary">rnr</name>
    <name evidence="10" type="ORF">AQPE_1900</name>
</gene>
<proteinExistence type="inferred from homology"/>
<keyword evidence="7 8" id="KW-0694">RNA-binding</keyword>
<evidence type="ECO:0000256" key="2">
    <source>
        <dbReference type="ARBA" id="ARBA00004496"/>
    </source>
</evidence>
<dbReference type="GO" id="GO:0008859">
    <property type="term" value="F:exoribonuclease II activity"/>
    <property type="evidence" value="ECO:0007669"/>
    <property type="project" value="UniProtKB-UniRule"/>
</dbReference>
<organism evidence="10 11">
    <name type="scientific">Aquipluma nitroreducens</name>
    <dbReference type="NCBI Taxonomy" id="2010828"/>
    <lineage>
        <taxon>Bacteria</taxon>
        <taxon>Pseudomonadati</taxon>
        <taxon>Bacteroidota</taxon>
        <taxon>Bacteroidia</taxon>
        <taxon>Marinilabiliales</taxon>
        <taxon>Prolixibacteraceae</taxon>
        <taxon>Aquipluma</taxon>
    </lineage>
</organism>
<dbReference type="CDD" id="cd04471">
    <property type="entry name" value="S1_RNase_R"/>
    <property type="match status" value="1"/>
</dbReference>
<evidence type="ECO:0000256" key="1">
    <source>
        <dbReference type="ARBA" id="ARBA00001849"/>
    </source>
</evidence>
<dbReference type="AlphaFoldDB" id="A0A5K7S864"/>
<dbReference type="InterPro" id="IPR013223">
    <property type="entry name" value="RNase_B_OB_dom"/>
</dbReference>
<dbReference type="PROSITE" id="PS50126">
    <property type="entry name" value="S1"/>
    <property type="match status" value="1"/>
</dbReference>
<dbReference type="PROSITE" id="PS01175">
    <property type="entry name" value="RIBONUCLEASE_II"/>
    <property type="match status" value="1"/>
</dbReference>
<comment type="similarity">
    <text evidence="8">Belongs to the RNR ribonuclease family. RNase R subfamily.</text>
</comment>
<dbReference type="Pfam" id="PF00773">
    <property type="entry name" value="RNB"/>
    <property type="match status" value="1"/>
</dbReference>
<dbReference type="InterPro" id="IPR001900">
    <property type="entry name" value="RNase_II/R"/>
</dbReference>
<keyword evidence="11" id="KW-1185">Reference proteome</keyword>